<dbReference type="EMBL" id="CAMAPE010000038">
    <property type="protein sequence ID" value="CAH9101104.1"/>
    <property type="molecule type" value="Genomic_DNA"/>
</dbReference>
<keyword evidence="2" id="KW-1185">Reference proteome</keyword>
<accession>A0A9P0ZH73</accession>
<reference evidence="1" key="1">
    <citation type="submission" date="2022-07" db="EMBL/GenBank/DDBJ databases">
        <authorList>
            <person name="Macas J."/>
            <person name="Novak P."/>
            <person name="Neumann P."/>
        </authorList>
    </citation>
    <scope>NUCLEOTIDE SEQUENCE</scope>
</reference>
<dbReference type="InterPro" id="IPR038765">
    <property type="entry name" value="Papain-like_cys_pep_sf"/>
</dbReference>
<dbReference type="OrthoDB" id="1582711at2759"/>
<dbReference type="SUPFAM" id="SSF54001">
    <property type="entry name" value="Cysteine proteinases"/>
    <property type="match status" value="1"/>
</dbReference>
<protein>
    <recommendedName>
        <fullName evidence="3">Ubiquitin-like protease family profile domain-containing protein</fullName>
    </recommendedName>
</protein>
<organism evidence="1 2">
    <name type="scientific">Cuscuta europaea</name>
    <name type="common">European dodder</name>
    <dbReference type="NCBI Taxonomy" id="41803"/>
    <lineage>
        <taxon>Eukaryota</taxon>
        <taxon>Viridiplantae</taxon>
        <taxon>Streptophyta</taxon>
        <taxon>Embryophyta</taxon>
        <taxon>Tracheophyta</taxon>
        <taxon>Spermatophyta</taxon>
        <taxon>Magnoliopsida</taxon>
        <taxon>eudicotyledons</taxon>
        <taxon>Gunneridae</taxon>
        <taxon>Pentapetalae</taxon>
        <taxon>asterids</taxon>
        <taxon>lamiids</taxon>
        <taxon>Solanales</taxon>
        <taxon>Convolvulaceae</taxon>
        <taxon>Cuscuteae</taxon>
        <taxon>Cuscuta</taxon>
        <taxon>Cuscuta subgen. Cuscuta</taxon>
    </lineage>
</organism>
<comment type="caution">
    <text evidence="1">The sequence shown here is derived from an EMBL/GenBank/DDBJ whole genome shotgun (WGS) entry which is preliminary data.</text>
</comment>
<evidence type="ECO:0000313" key="2">
    <source>
        <dbReference type="Proteomes" id="UP001152484"/>
    </source>
</evidence>
<gene>
    <name evidence="1" type="ORF">CEURO_LOCUS15232</name>
</gene>
<dbReference type="AlphaFoldDB" id="A0A9P0ZH73"/>
<name>A0A9P0ZH73_CUSEU</name>
<evidence type="ECO:0008006" key="3">
    <source>
        <dbReference type="Google" id="ProtNLM"/>
    </source>
</evidence>
<dbReference type="Gene3D" id="3.40.395.10">
    <property type="entry name" value="Adenoviral Proteinase, Chain A"/>
    <property type="match status" value="1"/>
</dbReference>
<proteinExistence type="predicted"/>
<sequence>MLIRKSLYTRKELKILLLFQLVSHRKINSSFARYLICAPKLRRKFFFAIEKEVNDDLVQGAENVTTKTEKEKEAMFTENIVEVHKDGAVRSKSVKGKEKIDEVRVESGVRSVDVKGKAKIVENKEHNKRDTRSNLLIGKNELELRSRRTTKPAQVTKSPFIARAVDPNQPSCTSEKLMWKWVMQERADKRGAILFKYKQVSVTRGDMISIGDKKHMNMNELDAWTIFLNNNEKPRSRTSPCRLFVKLYPCLYTMPDRIPENRSYKVFKQGIELALESVKPDVQMKDVDLFFFPIVQPEHCYVVVFNMKNSKLKCWTTPR</sequence>
<dbReference type="Proteomes" id="UP001152484">
    <property type="component" value="Unassembled WGS sequence"/>
</dbReference>
<evidence type="ECO:0000313" key="1">
    <source>
        <dbReference type="EMBL" id="CAH9101104.1"/>
    </source>
</evidence>